<dbReference type="Pfam" id="PF14111">
    <property type="entry name" value="DUF4283"/>
    <property type="match status" value="1"/>
</dbReference>
<feature type="region of interest" description="Disordered" evidence="1">
    <location>
        <begin position="331"/>
        <end position="354"/>
    </location>
</feature>
<dbReference type="PANTHER" id="PTHR31286">
    <property type="entry name" value="GLYCINE-RICH CELL WALL STRUCTURAL PROTEIN 1.8-LIKE"/>
    <property type="match status" value="1"/>
</dbReference>
<comment type="caution">
    <text evidence="3">The sequence shown here is derived from an EMBL/GenBank/DDBJ whole genome shotgun (WGS) entry which is preliminary data.</text>
</comment>
<organism evidence="3 4">
    <name type="scientific">Brassica cretica</name>
    <name type="common">Mustard</name>
    <dbReference type="NCBI Taxonomy" id="69181"/>
    <lineage>
        <taxon>Eukaryota</taxon>
        <taxon>Viridiplantae</taxon>
        <taxon>Streptophyta</taxon>
        <taxon>Embryophyta</taxon>
        <taxon>Tracheophyta</taxon>
        <taxon>Spermatophyta</taxon>
        <taxon>Magnoliopsida</taxon>
        <taxon>eudicotyledons</taxon>
        <taxon>Gunneridae</taxon>
        <taxon>Pentapetalae</taxon>
        <taxon>rosids</taxon>
        <taxon>malvids</taxon>
        <taxon>Brassicales</taxon>
        <taxon>Brassicaceae</taxon>
        <taxon>Brassiceae</taxon>
        <taxon>Brassica</taxon>
    </lineage>
</organism>
<evidence type="ECO:0000313" key="3">
    <source>
        <dbReference type="EMBL" id="KAF3594221.1"/>
    </source>
</evidence>
<feature type="compositionally biased region" description="Basic residues" evidence="1">
    <location>
        <begin position="336"/>
        <end position="354"/>
    </location>
</feature>
<gene>
    <name evidence="3" type="ORF">DY000_02023337</name>
</gene>
<protein>
    <recommendedName>
        <fullName evidence="2">DUF4283 domain-containing protein</fullName>
    </recommendedName>
</protein>
<dbReference type="InterPro" id="IPR025558">
    <property type="entry name" value="DUF4283"/>
</dbReference>
<dbReference type="InterPro" id="IPR040256">
    <property type="entry name" value="At4g02000-like"/>
</dbReference>
<reference evidence="3 4" key="1">
    <citation type="journal article" date="2020" name="BMC Genomics">
        <title>Intraspecific diversification of the crop wild relative Brassica cretica Lam. using demographic model selection.</title>
        <authorList>
            <person name="Kioukis A."/>
            <person name="Michalopoulou V.A."/>
            <person name="Briers L."/>
            <person name="Pirintsos S."/>
            <person name="Studholme D.J."/>
            <person name="Pavlidis P."/>
            <person name="Sarris P.F."/>
        </authorList>
    </citation>
    <scope>NUCLEOTIDE SEQUENCE [LARGE SCALE GENOMIC DNA]</scope>
    <source>
        <strain evidence="4">cv. PFS-1207/04</strain>
    </source>
</reference>
<accession>A0ABQ7EBS9</accession>
<dbReference type="PANTHER" id="PTHR31286:SF90">
    <property type="entry name" value="DUF4283 DOMAIN-CONTAINING PROTEIN"/>
    <property type="match status" value="1"/>
</dbReference>
<dbReference type="EMBL" id="QGKV02000299">
    <property type="protein sequence ID" value="KAF3594221.1"/>
    <property type="molecule type" value="Genomic_DNA"/>
</dbReference>
<feature type="domain" description="DUF4283" evidence="2">
    <location>
        <begin position="155"/>
        <end position="213"/>
    </location>
</feature>
<name>A0ABQ7EBS9_BRACR</name>
<evidence type="ECO:0000313" key="4">
    <source>
        <dbReference type="Proteomes" id="UP000266723"/>
    </source>
</evidence>
<keyword evidence="4" id="KW-1185">Reference proteome</keyword>
<proteinExistence type="predicted"/>
<dbReference type="Proteomes" id="UP000266723">
    <property type="component" value="Unassembled WGS sequence"/>
</dbReference>
<sequence length="447" mass="49415">MVKTIVPLLFPCWDPIILFPFGTLDTVFSLATTLLATNPTIPPDPTLSVINLSTKLVPRSVLIPTTPLSISSLSTNSVSQHQQSVTLPHKGTSPLISHIPHISHIHTTPPTLLTLPPVPTLADKLKAREDKTLKRLAPVSISATGRPRVLIPDSSVFNHMWGKGRRLEIHNNPLNRSAIVRIPSEFLRYKILDKCIWYVGDSMFHTALWSSAHSSSAPPLKAIKIWAHLTGVPLDLRHKQGLSLVSGLVGDLKETDEFTTNMVSLTLSYVKVEVDLTQPLPRIVEFERHNGEVVEVLVDYPWTPFTCSHCHELGHILKNCLQFTPPVNVQDDSHAKGKQSVHKTPAKKNGKQHIKVAKSGQNKIYVPVPKARTDASSSGPMDVEILPSSALDPKPIDPPPPLPSLPLPKPHPLIPYHLHLLLSPMTLHLLYTQFQLPLAFSLVHFQP</sequence>
<feature type="region of interest" description="Disordered" evidence="1">
    <location>
        <begin position="367"/>
        <end position="404"/>
    </location>
</feature>
<evidence type="ECO:0000259" key="2">
    <source>
        <dbReference type="Pfam" id="PF14111"/>
    </source>
</evidence>
<evidence type="ECO:0000256" key="1">
    <source>
        <dbReference type="SAM" id="MobiDB-lite"/>
    </source>
</evidence>